<dbReference type="RefSeq" id="WP_237361799.1">
    <property type="nucleotide sequence ID" value="NZ_CP017101.1"/>
</dbReference>
<name>A0A1L5NHK5_9HYPH</name>
<dbReference type="Proteomes" id="UP000184749">
    <property type="component" value="Chromosome"/>
</dbReference>
<proteinExistence type="predicted"/>
<accession>A0A1L5NHK5</accession>
<evidence type="ECO:0000313" key="2">
    <source>
        <dbReference type="Proteomes" id="UP000184749"/>
    </source>
</evidence>
<dbReference type="EMBL" id="CP017101">
    <property type="protein sequence ID" value="APO67393.1"/>
    <property type="molecule type" value="Genomic_DNA"/>
</dbReference>
<sequence>MVELGASWDWPPEYQPHISIQIGLKVAALIREHGRPDFVVLEERSLAKIGNTSADALIYPWVATTAIVSTIANFGIP</sequence>
<dbReference type="AlphaFoldDB" id="A0A1L5NHK5"/>
<organism evidence="1 2">
    <name type="scientific">Rhizobium gallicum</name>
    <dbReference type="NCBI Taxonomy" id="56730"/>
    <lineage>
        <taxon>Bacteria</taxon>
        <taxon>Pseudomonadati</taxon>
        <taxon>Pseudomonadota</taxon>
        <taxon>Alphaproteobacteria</taxon>
        <taxon>Hyphomicrobiales</taxon>
        <taxon>Rhizobiaceae</taxon>
        <taxon>Rhizobium/Agrobacterium group</taxon>
        <taxon>Rhizobium</taxon>
    </lineage>
</organism>
<evidence type="ECO:0000313" key="1">
    <source>
        <dbReference type="EMBL" id="APO67393.1"/>
    </source>
</evidence>
<gene>
    <name evidence="1" type="ORF">IE4872_CH01763</name>
</gene>
<reference evidence="1 2" key="1">
    <citation type="submission" date="2016-09" db="EMBL/GenBank/DDBJ databases">
        <title>The complete genome sequences of Rhizobium gallicum, symbiovars gallicum and phaseoli, symbionts associated to common bean (Phaseolus vulgaris).</title>
        <authorList>
            <person name="Bustos P."/>
            <person name="Santamaria R.I."/>
            <person name="Perez-Carrascal O.M."/>
            <person name="Juarez S."/>
            <person name="Lozano L."/>
            <person name="Martinez-Flores I."/>
            <person name="Martinez-Romero E."/>
            <person name="Cevallos M."/>
            <person name="Romero D."/>
            <person name="Davila G."/>
            <person name="Gonzalez V."/>
        </authorList>
    </citation>
    <scope>NUCLEOTIDE SEQUENCE [LARGE SCALE GENOMIC DNA]</scope>
    <source>
        <strain evidence="1 2">IE4872</strain>
    </source>
</reference>
<protein>
    <submittedName>
        <fullName evidence="1">Uncharacterized protein</fullName>
    </submittedName>
</protein>